<dbReference type="Proteomes" id="UP000198757">
    <property type="component" value="Unassembled WGS sequence"/>
</dbReference>
<evidence type="ECO:0000256" key="2">
    <source>
        <dbReference type="ARBA" id="ARBA00006679"/>
    </source>
</evidence>
<organism evidence="8 9">
    <name type="scientific">Niabella drilacis (strain DSM 25811 / CCM 8410 / CCUG 62505 / LMG 26954 / E90)</name>
    <dbReference type="NCBI Taxonomy" id="1285928"/>
    <lineage>
        <taxon>Bacteria</taxon>
        <taxon>Pseudomonadati</taxon>
        <taxon>Bacteroidota</taxon>
        <taxon>Chitinophagia</taxon>
        <taxon>Chitinophagales</taxon>
        <taxon>Chitinophagaceae</taxon>
        <taxon>Niabella</taxon>
    </lineage>
</organism>
<evidence type="ECO:0000256" key="1">
    <source>
        <dbReference type="ARBA" id="ARBA00004651"/>
    </source>
</evidence>
<keyword evidence="5 7" id="KW-1133">Transmembrane helix</keyword>
<feature type="transmembrane region" description="Helical" evidence="7">
    <location>
        <begin position="21"/>
        <end position="38"/>
    </location>
</feature>
<comment type="subcellular location">
    <subcellularLocation>
        <location evidence="1">Cell membrane</location>
        <topology evidence="1">Multi-pass membrane protein</topology>
    </subcellularLocation>
</comment>
<keyword evidence="3" id="KW-1003">Cell membrane</keyword>
<dbReference type="GO" id="GO:0005886">
    <property type="term" value="C:plasma membrane"/>
    <property type="evidence" value="ECO:0007669"/>
    <property type="project" value="UniProtKB-SubCell"/>
</dbReference>
<accession>A0A1G6JR73</accession>
<dbReference type="Pfam" id="PF07681">
    <property type="entry name" value="DoxX"/>
    <property type="match status" value="1"/>
</dbReference>
<reference evidence="9" key="1">
    <citation type="submission" date="2016-10" db="EMBL/GenBank/DDBJ databases">
        <authorList>
            <person name="Varghese N."/>
            <person name="Submissions S."/>
        </authorList>
    </citation>
    <scope>NUCLEOTIDE SEQUENCE [LARGE SCALE GENOMIC DNA]</scope>
    <source>
        <strain evidence="9">DSM 25811 / CCM 8410 / LMG 26954 / E90</strain>
    </source>
</reference>
<gene>
    <name evidence="8" type="ORF">SAMN04487894_101614</name>
</gene>
<feature type="transmembrane region" description="Helical" evidence="7">
    <location>
        <begin position="111"/>
        <end position="129"/>
    </location>
</feature>
<dbReference type="OrthoDB" id="680764at2"/>
<dbReference type="PANTHER" id="PTHR33452">
    <property type="entry name" value="OXIDOREDUCTASE CATD-RELATED"/>
    <property type="match status" value="1"/>
</dbReference>
<dbReference type="EMBL" id="FMZO01000001">
    <property type="protein sequence ID" value="SDC21260.1"/>
    <property type="molecule type" value="Genomic_DNA"/>
</dbReference>
<dbReference type="RefSeq" id="WP_090388639.1">
    <property type="nucleotide sequence ID" value="NZ_FMZO01000001.1"/>
</dbReference>
<evidence type="ECO:0000256" key="3">
    <source>
        <dbReference type="ARBA" id="ARBA00022475"/>
    </source>
</evidence>
<dbReference type="InterPro" id="IPR051907">
    <property type="entry name" value="DoxX-like_oxidoreductase"/>
</dbReference>
<feature type="transmembrane region" description="Helical" evidence="7">
    <location>
        <begin position="58"/>
        <end position="79"/>
    </location>
</feature>
<keyword evidence="4 7" id="KW-0812">Transmembrane</keyword>
<proteinExistence type="inferred from homology"/>
<evidence type="ECO:0000256" key="7">
    <source>
        <dbReference type="SAM" id="Phobius"/>
    </source>
</evidence>
<sequence length="149" mass="16654">MTLIQRIEFWGEKHHPAWMDIVRIGLGIFLIFKGVQFINNYNTLMDLMPDWMSFSSFMTILIGHYIVGAHILGGVLITLGLLTRAACLMQIPILLGAVFFAGMSGNVLHPFSNLLLAIVVLLLLIYFLVASNGPWSLDAIHAGEEEKKR</sequence>
<feature type="transmembrane region" description="Helical" evidence="7">
    <location>
        <begin position="86"/>
        <end position="105"/>
    </location>
</feature>
<evidence type="ECO:0000256" key="5">
    <source>
        <dbReference type="ARBA" id="ARBA00022989"/>
    </source>
</evidence>
<evidence type="ECO:0000313" key="8">
    <source>
        <dbReference type="EMBL" id="SDC21260.1"/>
    </source>
</evidence>
<keyword evidence="6 7" id="KW-0472">Membrane</keyword>
<evidence type="ECO:0000256" key="6">
    <source>
        <dbReference type="ARBA" id="ARBA00023136"/>
    </source>
</evidence>
<protein>
    <submittedName>
        <fullName evidence="8">Uncharacterized membrane protein YphA, DoxX/SURF4 family</fullName>
    </submittedName>
</protein>
<keyword evidence="9" id="KW-1185">Reference proteome</keyword>
<dbReference type="InterPro" id="IPR032808">
    <property type="entry name" value="DoxX"/>
</dbReference>
<dbReference type="STRING" id="1285928.SAMN04487894_101614"/>
<evidence type="ECO:0000313" key="9">
    <source>
        <dbReference type="Proteomes" id="UP000198757"/>
    </source>
</evidence>
<name>A0A1G6JR73_NIADE</name>
<evidence type="ECO:0000256" key="4">
    <source>
        <dbReference type="ARBA" id="ARBA00022692"/>
    </source>
</evidence>
<dbReference type="PANTHER" id="PTHR33452:SF1">
    <property type="entry name" value="INNER MEMBRANE PROTEIN YPHA-RELATED"/>
    <property type="match status" value="1"/>
</dbReference>
<dbReference type="AlphaFoldDB" id="A0A1G6JR73"/>
<comment type="similarity">
    <text evidence="2">Belongs to the DoxX family.</text>
</comment>